<dbReference type="AlphaFoldDB" id="A0A1B2AC91"/>
<dbReference type="EMBL" id="CP016591">
    <property type="protein sequence ID" value="ANY19708.1"/>
    <property type="molecule type" value="Genomic_DNA"/>
</dbReference>
<gene>
    <name evidence="2" type="ORF">A6F68_01190</name>
</gene>
<dbReference type="STRING" id="692370.A6F68_01190"/>
<dbReference type="Proteomes" id="UP000092932">
    <property type="component" value="Chromosome"/>
</dbReference>
<dbReference type="RefSeq" id="WP_257784461.1">
    <property type="nucleotide sequence ID" value="NZ_CP016591.1"/>
</dbReference>
<name>A0A1B2AC91_9SPHN</name>
<proteinExistence type="predicted"/>
<dbReference type="KEGG" id="ado:A6F68_01190"/>
<protein>
    <recommendedName>
        <fullName evidence="4">Heme exporter protein D</fullName>
    </recommendedName>
</protein>
<keyword evidence="1" id="KW-0472">Membrane</keyword>
<keyword evidence="1" id="KW-1133">Transmembrane helix</keyword>
<evidence type="ECO:0000313" key="3">
    <source>
        <dbReference type="Proteomes" id="UP000092932"/>
    </source>
</evidence>
<accession>A0A1B2AC91</accession>
<organism evidence="2 3">
    <name type="scientific">Tsuneonella dongtanensis</name>
    <dbReference type="NCBI Taxonomy" id="692370"/>
    <lineage>
        <taxon>Bacteria</taxon>
        <taxon>Pseudomonadati</taxon>
        <taxon>Pseudomonadota</taxon>
        <taxon>Alphaproteobacteria</taxon>
        <taxon>Sphingomonadales</taxon>
        <taxon>Erythrobacteraceae</taxon>
        <taxon>Tsuneonella</taxon>
    </lineage>
</organism>
<sequence length="44" mass="5052">MEMRLVVAYAIIAAIAIALAVGTMVWRSRVLERRRIMRGHSRRA</sequence>
<feature type="transmembrane region" description="Helical" evidence="1">
    <location>
        <begin position="6"/>
        <end position="26"/>
    </location>
</feature>
<reference evidence="2 3" key="1">
    <citation type="submission" date="2016-07" db="EMBL/GenBank/DDBJ databases">
        <title>Complete genome sequence of Altererythrobacter dongtanensis KCTC 22672, a type strain with esterase isolated from tidal flat.</title>
        <authorList>
            <person name="Cheng H."/>
            <person name="Wu Y.-H."/>
            <person name="Zhou P."/>
            <person name="Huo Y.-Y."/>
            <person name="Wang C.-S."/>
            <person name="Xu X.-W."/>
        </authorList>
    </citation>
    <scope>NUCLEOTIDE SEQUENCE [LARGE SCALE GENOMIC DNA]</scope>
    <source>
        <strain evidence="2 3">KCTC 22672</strain>
    </source>
</reference>
<evidence type="ECO:0000313" key="2">
    <source>
        <dbReference type="EMBL" id="ANY19708.1"/>
    </source>
</evidence>
<keyword evidence="3" id="KW-1185">Reference proteome</keyword>
<evidence type="ECO:0008006" key="4">
    <source>
        <dbReference type="Google" id="ProtNLM"/>
    </source>
</evidence>
<evidence type="ECO:0000256" key="1">
    <source>
        <dbReference type="SAM" id="Phobius"/>
    </source>
</evidence>
<keyword evidence="1" id="KW-0812">Transmembrane</keyword>